<protein>
    <submittedName>
        <fullName evidence="2">Uncharacterized protein</fullName>
    </submittedName>
</protein>
<dbReference type="EMBL" id="JACEFI010000011">
    <property type="protein sequence ID" value="KAH0595703.1"/>
    <property type="molecule type" value="Genomic_DNA"/>
</dbReference>
<name>A0A9P8M8E7_9HYPO</name>
<keyword evidence="3" id="KW-1185">Reference proteome</keyword>
<accession>A0A9P8M8E7</accession>
<organism evidence="2 3">
    <name type="scientific">Metarhizium humberi</name>
    <dbReference type="NCBI Taxonomy" id="2596975"/>
    <lineage>
        <taxon>Eukaryota</taxon>
        <taxon>Fungi</taxon>
        <taxon>Dikarya</taxon>
        <taxon>Ascomycota</taxon>
        <taxon>Pezizomycotina</taxon>
        <taxon>Sordariomycetes</taxon>
        <taxon>Hypocreomycetidae</taxon>
        <taxon>Hypocreales</taxon>
        <taxon>Clavicipitaceae</taxon>
        <taxon>Metarhizium</taxon>
    </lineage>
</organism>
<gene>
    <name evidence="2" type="ORF">MHUMG1_06250</name>
</gene>
<proteinExistence type="predicted"/>
<dbReference type="Proteomes" id="UP000764110">
    <property type="component" value="Unassembled WGS sequence"/>
</dbReference>
<dbReference type="AlphaFoldDB" id="A0A9P8M8E7"/>
<evidence type="ECO:0000313" key="3">
    <source>
        <dbReference type="Proteomes" id="UP000764110"/>
    </source>
</evidence>
<sequence>MVIRSSTSHQLTSPPTQPTNRQPKRASAQESYTQPPPPKDSQLLQDLTMDPNNKPAPYQVPELLFHTILTVIDYSHDASGASRTTFVLGTHGTLEAAKAFAAQSLETLNFKPDDFQKYNVRSSSEEAPGKTWIHGDGVLAFARSFDGQELRVSIDTTPNNESLYASTEDGKMRLPEGAQFLHYVVQTMVDYNVDRSGSLQRTEIQGVYVHRADAWTAAHKCLDRSGYAEYDCRGDAEFVEQWPFGENVAVHAVSETGQNYLVAVNTPPQHKHDIKRHGRKKSAS</sequence>
<evidence type="ECO:0000313" key="2">
    <source>
        <dbReference type="EMBL" id="KAH0595703.1"/>
    </source>
</evidence>
<comment type="caution">
    <text evidence="2">The sequence shown here is derived from an EMBL/GenBank/DDBJ whole genome shotgun (WGS) entry which is preliminary data.</text>
</comment>
<feature type="region of interest" description="Disordered" evidence="1">
    <location>
        <begin position="1"/>
        <end position="55"/>
    </location>
</feature>
<evidence type="ECO:0000256" key="1">
    <source>
        <dbReference type="SAM" id="MobiDB-lite"/>
    </source>
</evidence>
<feature type="compositionally biased region" description="Polar residues" evidence="1">
    <location>
        <begin position="1"/>
        <end position="21"/>
    </location>
</feature>
<reference evidence="2 3" key="1">
    <citation type="submission" date="2020-07" db="EMBL/GenBank/DDBJ databases">
        <title>Metarhizium humberi genome.</title>
        <authorList>
            <person name="Lysoe E."/>
        </authorList>
    </citation>
    <scope>NUCLEOTIDE SEQUENCE [LARGE SCALE GENOMIC DNA]</scope>
    <source>
        <strain evidence="2 3">ESALQ1638</strain>
    </source>
</reference>